<feature type="region of interest" description="Disordered" evidence="5">
    <location>
        <begin position="57"/>
        <end position="81"/>
    </location>
</feature>
<evidence type="ECO:0000313" key="6">
    <source>
        <dbReference type="EMBL" id="PAV61302.1"/>
    </source>
</evidence>
<proteinExistence type="inferred from homology"/>
<keyword evidence="2" id="KW-0808">Transferase</keyword>
<feature type="region of interest" description="Disordered" evidence="5">
    <location>
        <begin position="316"/>
        <end position="338"/>
    </location>
</feature>
<feature type="compositionally biased region" description="Low complexity" evidence="5">
    <location>
        <begin position="322"/>
        <end position="338"/>
    </location>
</feature>
<dbReference type="AlphaFoldDB" id="A0A2A2JIC1"/>
<evidence type="ECO:0000256" key="2">
    <source>
        <dbReference type="ARBA" id="ARBA00022679"/>
    </source>
</evidence>
<dbReference type="PANTHER" id="PTHR10509:SF33">
    <property type="entry name" value="CATECHOL-O-METHYLTRANSFERASE FAMILY"/>
    <property type="match status" value="1"/>
</dbReference>
<sequence>MLETLKEVATRQQEDSETSEIPGLAFLTMAGREIQELLRKLLHQLENTESLRELIMPKESTDIEEPPPITEEPPPPEPTTRFIPKIIPVSKPVPVSRKATPFTLPYTRPNIPTQPPIVERITTTGSGGDEIIRFTIPSVATTTHRPTPHVIRYTTTTESPIIRFMTRTRPKTTTTGPFDINTPPFTQMTTSPRSRHTFMPRIWPTFPPIFTPTFTSRPTAQYVTTTTTMEPIQTTTMDTHRGQIIQKIVVPHHTIPEVLLTTMYPVWPTTKRRPEIRKPLPLPETTQAPLELPTATLPQIITPEPTTPITPMIRTFEPPSSTEPTIIVRPTTTPTLPSTPVVLPERMIQTSSHRPLLTTTKDNIPSIIKARRLTRIYPVTTTATPSGQCEICKPGRRCSVRLRSFETSDAVFQYAYSHSTMIDDSMQSLLKDTQTATYASPLAWHNSVSPEILQLSQTIMSLYHPSRCLVIGVFTGLGLLGIAEHVDSRGIVVALEHPEYSIYWEKIGLKHAKKDDFKRDNYLDDYEHSVRLLRSGGLLIINQALNGGGVLSGSEYMSPEDRVVRNMNIRIKQDGRVRASLLPFSGGTWLISKK</sequence>
<accession>A0A2A2JIC1</accession>
<dbReference type="EMBL" id="LIAE01010419">
    <property type="protein sequence ID" value="PAV61302.1"/>
    <property type="molecule type" value="Genomic_DNA"/>
</dbReference>
<feature type="compositionally biased region" description="Polar residues" evidence="5">
    <location>
        <begin position="183"/>
        <end position="192"/>
    </location>
</feature>
<dbReference type="Gene3D" id="3.40.50.150">
    <property type="entry name" value="Vaccinia Virus protein VP39"/>
    <property type="match status" value="2"/>
</dbReference>
<dbReference type="PANTHER" id="PTHR10509">
    <property type="entry name" value="O-METHYLTRANSFERASE-RELATED"/>
    <property type="match status" value="1"/>
</dbReference>
<dbReference type="Pfam" id="PF01596">
    <property type="entry name" value="Methyltransf_3"/>
    <property type="match status" value="1"/>
</dbReference>
<dbReference type="GO" id="GO:0008171">
    <property type="term" value="F:O-methyltransferase activity"/>
    <property type="evidence" value="ECO:0007669"/>
    <property type="project" value="InterPro"/>
</dbReference>
<comment type="caution">
    <text evidence="6">The sequence shown here is derived from an EMBL/GenBank/DDBJ whole genome shotgun (WGS) entry which is preliminary data.</text>
</comment>
<protein>
    <submittedName>
        <fullName evidence="6">Uncharacterized protein</fullName>
    </submittedName>
</protein>
<keyword evidence="7" id="KW-1185">Reference proteome</keyword>
<dbReference type="InterPro" id="IPR029063">
    <property type="entry name" value="SAM-dependent_MTases_sf"/>
</dbReference>
<keyword evidence="1" id="KW-0489">Methyltransferase</keyword>
<dbReference type="SUPFAM" id="SSF53335">
    <property type="entry name" value="S-adenosyl-L-methionine-dependent methyltransferases"/>
    <property type="match status" value="1"/>
</dbReference>
<gene>
    <name evidence="6" type="ORF">WR25_07380</name>
</gene>
<evidence type="ECO:0000256" key="5">
    <source>
        <dbReference type="SAM" id="MobiDB-lite"/>
    </source>
</evidence>
<evidence type="ECO:0000313" key="7">
    <source>
        <dbReference type="Proteomes" id="UP000218231"/>
    </source>
</evidence>
<name>A0A2A2JIC1_9BILA</name>
<reference evidence="6 7" key="1">
    <citation type="journal article" date="2017" name="Curr. Biol.">
        <title>Genome architecture and evolution of a unichromosomal asexual nematode.</title>
        <authorList>
            <person name="Fradin H."/>
            <person name="Zegar C."/>
            <person name="Gutwein M."/>
            <person name="Lucas J."/>
            <person name="Kovtun M."/>
            <person name="Corcoran D."/>
            <person name="Baugh L.R."/>
            <person name="Kiontke K."/>
            <person name="Gunsalus K."/>
            <person name="Fitch D.H."/>
            <person name="Piano F."/>
        </authorList>
    </citation>
    <scope>NUCLEOTIDE SEQUENCE [LARGE SCALE GENOMIC DNA]</scope>
    <source>
        <strain evidence="6">PF1309</strain>
    </source>
</reference>
<dbReference type="OrthoDB" id="10251242at2759"/>
<dbReference type="GO" id="GO:0032259">
    <property type="term" value="P:methylation"/>
    <property type="evidence" value="ECO:0007669"/>
    <property type="project" value="UniProtKB-KW"/>
</dbReference>
<dbReference type="GO" id="GO:0008757">
    <property type="term" value="F:S-adenosylmethionine-dependent methyltransferase activity"/>
    <property type="evidence" value="ECO:0007669"/>
    <property type="project" value="TreeGrafter"/>
</dbReference>
<dbReference type="Proteomes" id="UP000218231">
    <property type="component" value="Unassembled WGS sequence"/>
</dbReference>
<feature type="region of interest" description="Disordered" evidence="5">
    <location>
        <begin position="170"/>
        <end position="193"/>
    </location>
</feature>
<dbReference type="STRING" id="2018661.A0A2A2JIC1"/>
<evidence type="ECO:0000256" key="4">
    <source>
        <dbReference type="ARBA" id="ARBA00023453"/>
    </source>
</evidence>
<feature type="compositionally biased region" description="Pro residues" evidence="5">
    <location>
        <begin position="66"/>
        <end position="78"/>
    </location>
</feature>
<feature type="region of interest" description="Disordered" evidence="5">
    <location>
        <begin position="1"/>
        <end position="20"/>
    </location>
</feature>
<dbReference type="InterPro" id="IPR002935">
    <property type="entry name" value="SAM_O-MeTrfase"/>
</dbReference>
<evidence type="ECO:0000256" key="1">
    <source>
        <dbReference type="ARBA" id="ARBA00022603"/>
    </source>
</evidence>
<comment type="similarity">
    <text evidence="4">Belongs to the class I-like SAM-binding methyltransferase superfamily. Cation-dependent O-methyltransferase family.</text>
</comment>
<feature type="compositionally biased region" description="Basic and acidic residues" evidence="5">
    <location>
        <begin position="1"/>
        <end position="14"/>
    </location>
</feature>
<keyword evidence="3" id="KW-0949">S-adenosyl-L-methionine</keyword>
<organism evidence="6 7">
    <name type="scientific">Diploscapter pachys</name>
    <dbReference type="NCBI Taxonomy" id="2018661"/>
    <lineage>
        <taxon>Eukaryota</taxon>
        <taxon>Metazoa</taxon>
        <taxon>Ecdysozoa</taxon>
        <taxon>Nematoda</taxon>
        <taxon>Chromadorea</taxon>
        <taxon>Rhabditida</taxon>
        <taxon>Rhabditina</taxon>
        <taxon>Rhabditomorpha</taxon>
        <taxon>Rhabditoidea</taxon>
        <taxon>Rhabditidae</taxon>
        <taxon>Diploscapter</taxon>
    </lineage>
</organism>
<dbReference type="InterPro" id="IPR050362">
    <property type="entry name" value="Cation-dep_OMT"/>
</dbReference>
<evidence type="ECO:0000256" key="3">
    <source>
        <dbReference type="ARBA" id="ARBA00022691"/>
    </source>
</evidence>